<evidence type="ECO:0000259" key="1">
    <source>
        <dbReference type="PROSITE" id="PS50995"/>
    </source>
</evidence>
<dbReference type="Proteomes" id="UP000662873">
    <property type="component" value="Chromosome"/>
</dbReference>
<dbReference type="PANTHER" id="PTHR33164:SF43">
    <property type="entry name" value="HTH-TYPE TRANSCRIPTIONAL REPRESSOR YETL"/>
    <property type="match status" value="1"/>
</dbReference>
<dbReference type="GO" id="GO:0006950">
    <property type="term" value="P:response to stress"/>
    <property type="evidence" value="ECO:0007669"/>
    <property type="project" value="TreeGrafter"/>
</dbReference>
<evidence type="ECO:0000313" key="2">
    <source>
        <dbReference type="EMBL" id="BBO23967.1"/>
    </source>
</evidence>
<dbReference type="PRINTS" id="PR00598">
    <property type="entry name" value="HTHMARR"/>
</dbReference>
<dbReference type="InterPro" id="IPR036390">
    <property type="entry name" value="WH_DNA-bd_sf"/>
</dbReference>
<protein>
    <submittedName>
        <fullName evidence="2">Transcriptional regulator SlyA</fullName>
    </submittedName>
</protein>
<dbReference type="InterPro" id="IPR000835">
    <property type="entry name" value="HTH_MarR-typ"/>
</dbReference>
<name>A0A809S518_9BACT</name>
<dbReference type="KEGG" id="npy:NPRO_15620"/>
<dbReference type="EMBL" id="AP021858">
    <property type="protein sequence ID" value="BBO23967.1"/>
    <property type="molecule type" value="Genomic_DNA"/>
</dbReference>
<dbReference type="Pfam" id="PF12802">
    <property type="entry name" value="MarR_2"/>
    <property type="match status" value="1"/>
</dbReference>
<dbReference type="PROSITE" id="PS50995">
    <property type="entry name" value="HTH_MARR_2"/>
    <property type="match status" value="1"/>
</dbReference>
<dbReference type="InterPro" id="IPR039422">
    <property type="entry name" value="MarR/SlyA-like"/>
</dbReference>
<organism evidence="2 3">
    <name type="scientific">Candidatus Nitrosymbiomonas proteolyticus</name>
    <dbReference type="NCBI Taxonomy" id="2608984"/>
    <lineage>
        <taxon>Bacteria</taxon>
        <taxon>Bacillati</taxon>
        <taxon>Armatimonadota</taxon>
        <taxon>Armatimonadota incertae sedis</taxon>
        <taxon>Candidatus Nitrosymbiomonas</taxon>
    </lineage>
</organism>
<reference evidence="2" key="1">
    <citation type="journal article" name="DNA Res.">
        <title>The physiological potential of anammox bacteria as revealed by their core genome structure.</title>
        <authorList>
            <person name="Okubo T."/>
            <person name="Toyoda A."/>
            <person name="Fukuhara K."/>
            <person name="Uchiyama I."/>
            <person name="Harigaya Y."/>
            <person name="Kuroiwa M."/>
            <person name="Suzuki T."/>
            <person name="Murakami Y."/>
            <person name="Suwa Y."/>
            <person name="Takami H."/>
        </authorList>
    </citation>
    <scope>NUCLEOTIDE SEQUENCE</scope>
    <source>
        <strain evidence="2">317325-2</strain>
    </source>
</reference>
<dbReference type="PANTHER" id="PTHR33164">
    <property type="entry name" value="TRANSCRIPTIONAL REGULATOR, MARR FAMILY"/>
    <property type="match status" value="1"/>
</dbReference>
<dbReference type="SUPFAM" id="SSF46785">
    <property type="entry name" value="Winged helix' DNA-binding domain"/>
    <property type="match status" value="1"/>
</dbReference>
<dbReference type="AlphaFoldDB" id="A0A809S518"/>
<dbReference type="SMART" id="SM00347">
    <property type="entry name" value="HTH_MARR"/>
    <property type="match status" value="1"/>
</dbReference>
<dbReference type="GO" id="GO:0003700">
    <property type="term" value="F:DNA-binding transcription factor activity"/>
    <property type="evidence" value="ECO:0007669"/>
    <property type="project" value="InterPro"/>
</dbReference>
<proteinExistence type="predicted"/>
<accession>A0A809S518</accession>
<gene>
    <name evidence="2" type="ORF">NPRO_15620</name>
</gene>
<evidence type="ECO:0000313" key="3">
    <source>
        <dbReference type="Proteomes" id="UP000662873"/>
    </source>
</evidence>
<feature type="domain" description="HTH marR-type" evidence="1">
    <location>
        <begin position="10"/>
        <end position="143"/>
    </location>
</feature>
<dbReference type="InterPro" id="IPR036388">
    <property type="entry name" value="WH-like_DNA-bd_sf"/>
</dbReference>
<sequence>MPSDSTPLVGNSLVTQTTVVSDLIASFLGQRLGKHSLSPALFDLLSTVYTLKDRGSQVEVAERLGISAASTSEAVRLASNKGLLEQVADGTDKRRKRLLLTPKGKQKLQSALEELQAADQALLEGLRAEEVQAAISVLRKAEQNLVRAVRSAPSE</sequence>
<dbReference type="Gene3D" id="1.10.10.10">
    <property type="entry name" value="Winged helix-like DNA-binding domain superfamily/Winged helix DNA-binding domain"/>
    <property type="match status" value="1"/>
</dbReference>